<evidence type="ECO:0000313" key="8">
    <source>
        <dbReference type="Proteomes" id="UP000298154"/>
    </source>
</evidence>
<dbReference type="InterPro" id="IPR000962">
    <property type="entry name" value="Znf_DskA_TraR"/>
</dbReference>
<dbReference type="Gene3D" id="1.20.120.910">
    <property type="entry name" value="DksA, coiled-coil domain"/>
    <property type="match status" value="1"/>
</dbReference>
<dbReference type="OrthoDB" id="1121111at2"/>
<evidence type="ECO:0000259" key="6">
    <source>
        <dbReference type="Pfam" id="PF01258"/>
    </source>
</evidence>
<keyword evidence="3" id="KW-0862">Zinc</keyword>
<reference evidence="7 8" key="1">
    <citation type="submission" date="2019-03" db="EMBL/GenBank/DDBJ databases">
        <title>Genomics of glacier-inhabiting Cryobacterium strains.</title>
        <authorList>
            <person name="Liu Q."/>
            <person name="Xin Y.-H."/>
        </authorList>
    </citation>
    <scope>NUCLEOTIDE SEQUENCE [LARGE SCALE GENOMIC DNA]</scope>
    <source>
        <strain evidence="7 8">Sr36</strain>
    </source>
</reference>
<dbReference type="RefSeq" id="WP_134553635.1">
    <property type="nucleotide sequence ID" value="NZ_SOHK01000001.1"/>
</dbReference>
<dbReference type="EMBL" id="SOHK01000001">
    <property type="protein sequence ID" value="TFD69779.1"/>
    <property type="molecule type" value="Genomic_DNA"/>
</dbReference>
<keyword evidence="8" id="KW-1185">Reference proteome</keyword>
<name>A0A4R9ATN2_9MICO</name>
<protein>
    <recommendedName>
        <fullName evidence="6">Zinc finger DksA/TraR C4-type domain-containing protein</fullName>
    </recommendedName>
</protein>
<evidence type="ECO:0000256" key="3">
    <source>
        <dbReference type="ARBA" id="ARBA00022833"/>
    </source>
</evidence>
<dbReference type="PANTHER" id="PTHR33823:SF2">
    <property type="entry name" value="RNA POLYMERASE-BINDING TRANSCRIPTION FACTOR DKSA"/>
    <property type="match status" value="1"/>
</dbReference>
<evidence type="ECO:0000256" key="5">
    <source>
        <dbReference type="SAM" id="MobiDB-lite"/>
    </source>
</evidence>
<evidence type="ECO:0000313" key="7">
    <source>
        <dbReference type="EMBL" id="TFD69779.1"/>
    </source>
</evidence>
<dbReference type="Proteomes" id="UP000298154">
    <property type="component" value="Unassembled WGS sequence"/>
</dbReference>
<keyword evidence="2" id="KW-0863">Zinc-finger</keyword>
<dbReference type="Pfam" id="PF01258">
    <property type="entry name" value="zf-dskA_traR"/>
    <property type="match status" value="1"/>
</dbReference>
<keyword evidence="1" id="KW-0479">Metal-binding</keyword>
<proteinExistence type="predicted"/>
<feature type="region of interest" description="Disordered" evidence="5">
    <location>
        <begin position="44"/>
        <end position="66"/>
    </location>
</feature>
<dbReference type="SUPFAM" id="SSF57716">
    <property type="entry name" value="Glucocorticoid receptor-like (DNA-binding domain)"/>
    <property type="match status" value="1"/>
</dbReference>
<feature type="domain" description="Zinc finger DksA/TraR C4-type" evidence="6">
    <location>
        <begin position="95"/>
        <end position="129"/>
    </location>
</feature>
<dbReference type="AlphaFoldDB" id="A0A4R9ATN2"/>
<evidence type="ECO:0000256" key="2">
    <source>
        <dbReference type="ARBA" id="ARBA00022771"/>
    </source>
</evidence>
<sequence length="133" mass="14675">MQRWVMASISLTDAELRRFDAALRDQRDLTGTDLNRLAQSLTSVREARSDGSADDEHDPEGPTLSSEWSRIVGVHREFDEKVAAIDRALARIADGSYGTCIRCAKPIGSARLSALLTADLCIDCAREIENRGR</sequence>
<comment type="caution">
    <text evidence="7">The sequence shown here is derived from an EMBL/GenBank/DDBJ whole genome shotgun (WGS) entry which is preliminary data.</text>
</comment>
<dbReference type="PANTHER" id="PTHR33823">
    <property type="entry name" value="RNA POLYMERASE-BINDING TRANSCRIPTION FACTOR DKSA-RELATED"/>
    <property type="match status" value="1"/>
</dbReference>
<organism evidence="7 8">
    <name type="scientific">Cryobacterium ruanii</name>
    <dbReference type="NCBI Taxonomy" id="1259197"/>
    <lineage>
        <taxon>Bacteria</taxon>
        <taxon>Bacillati</taxon>
        <taxon>Actinomycetota</taxon>
        <taxon>Actinomycetes</taxon>
        <taxon>Micrococcales</taxon>
        <taxon>Microbacteriaceae</taxon>
        <taxon>Cryobacterium</taxon>
    </lineage>
</organism>
<dbReference type="PROSITE" id="PS51128">
    <property type="entry name" value="ZF_DKSA_2"/>
    <property type="match status" value="1"/>
</dbReference>
<feature type="zinc finger region" description="dksA C4-type" evidence="4">
    <location>
        <begin position="100"/>
        <end position="124"/>
    </location>
</feature>
<evidence type="ECO:0000256" key="1">
    <source>
        <dbReference type="ARBA" id="ARBA00022723"/>
    </source>
</evidence>
<gene>
    <name evidence="7" type="ORF">E3T47_00090</name>
</gene>
<evidence type="ECO:0000256" key="4">
    <source>
        <dbReference type="PROSITE-ProRule" id="PRU00510"/>
    </source>
</evidence>
<accession>A0A4R9ATN2</accession>
<dbReference type="GO" id="GO:0008270">
    <property type="term" value="F:zinc ion binding"/>
    <property type="evidence" value="ECO:0007669"/>
    <property type="project" value="UniProtKB-KW"/>
</dbReference>